<dbReference type="EMBL" id="BGPR01005898">
    <property type="protein sequence ID" value="GBN14398.1"/>
    <property type="molecule type" value="Genomic_DNA"/>
</dbReference>
<sequence>MPLEYCLDVWEHLLTSETNRKRNDRMHFVKPQKLEHNSPINTMLGLTDQAKINSSKFNNTPTGNLTQNKPAEQAPRPVPRWIFGEIKSQPIGPEFETVTWSPKPQHINELIIRKKIFK</sequence>
<proteinExistence type="predicted"/>
<feature type="region of interest" description="Disordered" evidence="1">
    <location>
        <begin position="53"/>
        <end position="77"/>
    </location>
</feature>
<gene>
    <name evidence="2" type="ORF">AVEN_61480_1</name>
</gene>
<evidence type="ECO:0000313" key="2">
    <source>
        <dbReference type="EMBL" id="GBN14398.1"/>
    </source>
</evidence>
<keyword evidence="3" id="KW-1185">Reference proteome</keyword>
<dbReference type="Proteomes" id="UP000499080">
    <property type="component" value="Unassembled WGS sequence"/>
</dbReference>
<evidence type="ECO:0000256" key="1">
    <source>
        <dbReference type="SAM" id="MobiDB-lite"/>
    </source>
</evidence>
<organism evidence="2 3">
    <name type="scientific">Araneus ventricosus</name>
    <name type="common">Orbweaver spider</name>
    <name type="synonym">Epeira ventricosa</name>
    <dbReference type="NCBI Taxonomy" id="182803"/>
    <lineage>
        <taxon>Eukaryota</taxon>
        <taxon>Metazoa</taxon>
        <taxon>Ecdysozoa</taxon>
        <taxon>Arthropoda</taxon>
        <taxon>Chelicerata</taxon>
        <taxon>Arachnida</taxon>
        <taxon>Araneae</taxon>
        <taxon>Araneomorphae</taxon>
        <taxon>Entelegynae</taxon>
        <taxon>Araneoidea</taxon>
        <taxon>Araneidae</taxon>
        <taxon>Araneus</taxon>
    </lineage>
</organism>
<accession>A0A4Y2LI43</accession>
<evidence type="ECO:0000313" key="3">
    <source>
        <dbReference type="Proteomes" id="UP000499080"/>
    </source>
</evidence>
<name>A0A4Y2LI43_ARAVE</name>
<dbReference type="AlphaFoldDB" id="A0A4Y2LI43"/>
<protein>
    <submittedName>
        <fullName evidence="2">Uncharacterized protein</fullName>
    </submittedName>
</protein>
<comment type="caution">
    <text evidence="2">The sequence shown here is derived from an EMBL/GenBank/DDBJ whole genome shotgun (WGS) entry which is preliminary data.</text>
</comment>
<reference evidence="2 3" key="1">
    <citation type="journal article" date="2019" name="Sci. Rep.">
        <title>Orb-weaving spider Araneus ventricosus genome elucidates the spidroin gene catalogue.</title>
        <authorList>
            <person name="Kono N."/>
            <person name="Nakamura H."/>
            <person name="Ohtoshi R."/>
            <person name="Moran D.A.P."/>
            <person name="Shinohara A."/>
            <person name="Yoshida Y."/>
            <person name="Fujiwara M."/>
            <person name="Mori M."/>
            <person name="Tomita M."/>
            <person name="Arakawa K."/>
        </authorList>
    </citation>
    <scope>NUCLEOTIDE SEQUENCE [LARGE SCALE GENOMIC DNA]</scope>
</reference>
<feature type="compositionally biased region" description="Polar residues" evidence="1">
    <location>
        <begin position="53"/>
        <end position="70"/>
    </location>
</feature>